<gene>
    <name evidence="1" type="ORF">HNQ51_003677</name>
</gene>
<organism evidence="1 2">
    <name type="scientific">Inhella inkyongensis</name>
    <dbReference type="NCBI Taxonomy" id="392593"/>
    <lineage>
        <taxon>Bacteria</taxon>
        <taxon>Pseudomonadati</taxon>
        <taxon>Pseudomonadota</taxon>
        <taxon>Betaproteobacteria</taxon>
        <taxon>Burkholderiales</taxon>
        <taxon>Sphaerotilaceae</taxon>
        <taxon>Inhella</taxon>
    </lineage>
</organism>
<dbReference type="EMBL" id="JACHHO010000009">
    <property type="protein sequence ID" value="MBB5206331.1"/>
    <property type="molecule type" value="Genomic_DNA"/>
</dbReference>
<reference evidence="1 2" key="1">
    <citation type="submission" date="2020-08" db="EMBL/GenBank/DDBJ databases">
        <title>Genomic Encyclopedia of Type Strains, Phase IV (KMG-IV): sequencing the most valuable type-strain genomes for metagenomic binning, comparative biology and taxonomic classification.</title>
        <authorList>
            <person name="Goeker M."/>
        </authorList>
    </citation>
    <scope>NUCLEOTIDE SEQUENCE [LARGE SCALE GENOMIC DNA]</scope>
    <source>
        <strain evidence="1 2">DSM 23958</strain>
    </source>
</reference>
<evidence type="ECO:0000313" key="1">
    <source>
        <dbReference type="EMBL" id="MBB5206331.1"/>
    </source>
</evidence>
<sequence>MFGLGVFKRAARHLEEMPASVRASKVNVNGCGQGASLALPLNWMHTDSSNARSFRHGA</sequence>
<keyword evidence="2" id="KW-1185">Reference proteome</keyword>
<proteinExistence type="predicted"/>
<evidence type="ECO:0000313" key="2">
    <source>
        <dbReference type="Proteomes" id="UP000554837"/>
    </source>
</evidence>
<name>A0A840SD19_9BURK</name>
<accession>A0A840SD19</accession>
<protein>
    <submittedName>
        <fullName evidence="1">Uncharacterized protein</fullName>
    </submittedName>
</protein>
<dbReference type="AlphaFoldDB" id="A0A840SD19"/>
<comment type="caution">
    <text evidence="1">The sequence shown here is derived from an EMBL/GenBank/DDBJ whole genome shotgun (WGS) entry which is preliminary data.</text>
</comment>
<dbReference type="Proteomes" id="UP000554837">
    <property type="component" value="Unassembled WGS sequence"/>
</dbReference>